<reference evidence="4 5" key="1">
    <citation type="submission" date="2019-09" db="EMBL/GenBank/DDBJ databases">
        <title>Draft genome sequence of Bacillus sp. JC-7.</title>
        <authorList>
            <person name="Tanaka N."/>
            <person name="Shiwa Y."/>
            <person name="Fujita N."/>
            <person name="Tanasupawat S."/>
        </authorList>
    </citation>
    <scope>NUCLEOTIDE SEQUENCE [LARGE SCALE GENOMIC DNA]</scope>
    <source>
        <strain evidence="4 5">JC-7</strain>
    </source>
</reference>
<dbReference type="Proteomes" id="UP000391919">
    <property type="component" value="Unassembled WGS sequence"/>
</dbReference>
<keyword evidence="2" id="KW-0808">Transferase</keyword>
<evidence type="ECO:0000256" key="2">
    <source>
        <dbReference type="ARBA" id="ARBA00022679"/>
    </source>
</evidence>
<dbReference type="CDD" id="cd02440">
    <property type="entry name" value="AdoMet_MTases"/>
    <property type="match status" value="1"/>
</dbReference>
<dbReference type="Gene3D" id="3.40.50.150">
    <property type="entry name" value="Vaccinia Virus protein VP39"/>
    <property type="match status" value="1"/>
</dbReference>
<dbReference type="RefSeq" id="WP_151679795.1">
    <property type="nucleotide sequence ID" value="NZ_BKZP01000012.1"/>
</dbReference>
<sequence>MSYEDFAYVYDVLMEDAPYADWLRWIKAQQQQYGITGRRILDLACGTGELSVHLAREGYDVTGVDLSENMLAVASEKALVESLYIVFLQQNMCMLEGLHDFDIVAVFCDSLNYLETESEVKETFRHVYGALRPGGMFLFDVHSIYKIDRLFQNHTFADNGDDVSYIWNSFPGAYPHSVEHELSFFVFDEKTGLYERFDELHKQRTFPVETYGKWLREAGFEVKSPTADFKAEAPGPESERIFFTCIKR</sequence>
<dbReference type="Pfam" id="PF13649">
    <property type="entry name" value="Methyltransf_25"/>
    <property type="match status" value="1"/>
</dbReference>
<feature type="domain" description="Methyltransferase" evidence="3">
    <location>
        <begin position="40"/>
        <end position="135"/>
    </location>
</feature>
<dbReference type="PANTHER" id="PTHR43861:SF1">
    <property type="entry name" value="TRANS-ACONITATE 2-METHYLTRANSFERASE"/>
    <property type="match status" value="1"/>
</dbReference>
<evidence type="ECO:0000256" key="1">
    <source>
        <dbReference type="ARBA" id="ARBA00022603"/>
    </source>
</evidence>
<dbReference type="SUPFAM" id="SSF53335">
    <property type="entry name" value="S-adenosyl-L-methionine-dependent methyltransferases"/>
    <property type="match status" value="1"/>
</dbReference>
<protein>
    <submittedName>
        <fullName evidence="4">Methyltransferase</fullName>
    </submittedName>
</protein>
<dbReference type="InterPro" id="IPR029063">
    <property type="entry name" value="SAM-dependent_MTases_sf"/>
</dbReference>
<dbReference type="PANTHER" id="PTHR43861">
    <property type="entry name" value="TRANS-ACONITATE 2-METHYLTRANSFERASE-RELATED"/>
    <property type="match status" value="1"/>
</dbReference>
<gene>
    <name evidence="4" type="ORF">BpJC7_09210</name>
</gene>
<keyword evidence="1 4" id="KW-0489">Methyltransferase</keyword>
<accession>A0A5J4JGY4</accession>
<name>A0A5J4JGY4_9BACI</name>
<dbReference type="InterPro" id="IPR041698">
    <property type="entry name" value="Methyltransf_25"/>
</dbReference>
<dbReference type="AlphaFoldDB" id="A0A5J4JGY4"/>
<dbReference type="Gene3D" id="2.20.25.110">
    <property type="entry name" value="S-adenosyl-L-methionine-dependent methyltransferases"/>
    <property type="match status" value="1"/>
</dbReference>
<dbReference type="GO" id="GO:0032259">
    <property type="term" value="P:methylation"/>
    <property type="evidence" value="ECO:0007669"/>
    <property type="project" value="UniProtKB-KW"/>
</dbReference>
<organism evidence="4 5">
    <name type="scientific">Weizmannia acidilactici</name>
    <dbReference type="NCBI Taxonomy" id="2607726"/>
    <lineage>
        <taxon>Bacteria</taxon>
        <taxon>Bacillati</taxon>
        <taxon>Bacillota</taxon>
        <taxon>Bacilli</taxon>
        <taxon>Bacillales</taxon>
        <taxon>Bacillaceae</taxon>
        <taxon>Heyndrickxia</taxon>
    </lineage>
</organism>
<evidence type="ECO:0000259" key="3">
    <source>
        <dbReference type="Pfam" id="PF13649"/>
    </source>
</evidence>
<dbReference type="EMBL" id="BKZQ01000008">
    <property type="protein sequence ID" value="GER69618.1"/>
    <property type="molecule type" value="Genomic_DNA"/>
</dbReference>
<dbReference type="GO" id="GO:0008168">
    <property type="term" value="F:methyltransferase activity"/>
    <property type="evidence" value="ECO:0007669"/>
    <property type="project" value="UniProtKB-KW"/>
</dbReference>
<comment type="caution">
    <text evidence="4">The sequence shown here is derived from an EMBL/GenBank/DDBJ whole genome shotgun (WGS) entry which is preliminary data.</text>
</comment>
<evidence type="ECO:0000313" key="4">
    <source>
        <dbReference type="EMBL" id="GER69618.1"/>
    </source>
</evidence>
<evidence type="ECO:0000313" key="5">
    <source>
        <dbReference type="Proteomes" id="UP000391919"/>
    </source>
</evidence>
<proteinExistence type="predicted"/>
<keyword evidence="5" id="KW-1185">Reference proteome</keyword>